<comment type="caution">
    <text evidence="7">The sequence shown here is derived from an EMBL/GenBank/DDBJ whole genome shotgun (WGS) entry which is preliminary data.</text>
</comment>
<dbReference type="EMBL" id="LSRL02000079">
    <property type="protein sequence ID" value="TDG45357.1"/>
    <property type="molecule type" value="Genomic_DNA"/>
</dbReference>
<evidence type="ECO:0000259" key="6">
    <source>
        <dbReference type="Pfam" id="PF07782"/>
    </source>
</evidence>
<dbReference type="PANTHER" id="PTHR21041:SF17">
    <property type="entry name" value="E3 UBIQUITIN-PROTEIN LIGASE DCST1"/>
    <property type="match status" value="1"/>
</dbReference>
<organism evidence="7 8">
    <name type="scientific">Drosophila navojoa</name>
    <name type="common">Fruit fly</name>
    <dbReference type="NCBI Taxonomy" id="7232"/>
    <lineage>
        <taxon>Eukaryota</taxon>
        <taxon>Metazoa</taxon>
        <taxon>Ecdysozoa</taxon>
        <taxon>Arthropoda</taxon>
        <taxon>Hexapoda</taxon>
        <taxon>Insecta</taxon>
        <taxon>Pterygota</taxon>
        <taxon>Neoptera</taxon>
        <taxon>Endopterygota</taxon>
        <taxon>Diptera</taxon>
        <taxon>Brachycera</taxon>
        <taxon>Muscomorpha</taxon>
        <taxon>Ephydroidea</taxon>
        <taxon>Drosophilidae</taxon>
        <taxon>Drosophila</taxon>
    </lineage>
</organism>
<evidence type="ECO:0000256" key="3">
    <source>
        <dbReference type="ARBA" id="ARBA00022989"/>
    </source>
</evidence>
<evidence type="ECO:0000256" key="5">
    <source>
        <dbReference type="SAM" id="Phobius"/>
    </source>
</evidence>
<name>A0A484B8Z6_DRONA</name>
<feature type="transmembrane region" description="Helical" evidence="5">
    <location>
        <begin position="546"/>
        <end position="563"/>
    </location>
</feature>
<dbReference type="InterPro" id="IPR012858">
    <property type="entry name" value="DC_STAMP-like"/>
</dbReference>
<evidence type="ECO:0000256" key="1">
    <source>
        <dbReference type="ARBA" id="ARBA00004141"/>
    </source>
</evidence>
<dbReference type="OrthoDB" id="5985669at2759"/>
<keyword evidence="4 5" id="KW-0472">Membrane</keyword>
<gene>
    <name evidence="7" type="ORF">AWZ03_008215</name>
</gene>
<reference evidence="7 8" key="1">
    <citation type="journal article" date="2019" name="J. Hered.">
        <title>An Improved Genome Assembly for Drosophila navojoa, the Basal Species in the mojavensis Cluster.</title>
        <authorList>
            <person name="Vanderlinde T."/>
            <person name="Dupim E.G."/>
            <person name="Nazario-Yepiz N.O."/>
            <person name="Carvalho A.B."/>
        </authorList>
    </citation>
    <scope>NUCLEOTIDE SEQUENCE [LARGE SCALE GENOMIC DNA]</scope>
    <source>
        <strain evidence="7">Navoj_Jal97</strain>
        <tissue evidence="7">Whole organism</tissue>
    </source>
</reference>
<comment type="subcellular location">
    <subcellularLocation>
        <location evidence="1">Membrane</location>
        <topology evidence="1">Multi-pass membrane protein</topology>
    </subcellularLocation>
</comment>
<keyword evidence="2 5" id="KW-0812">Transmembrane</keyword>
<evidence type="ECO:0000256" key="4">
    <source>
        <dbReference type="ARBA" id="ARBA00023136"/>
    </source>
</evidence>
<dbReference type="PANTHER" id="PTHR21041">
    <property type="entry name" value="DENDRITIC CELL-SPECIFIC TRANSMEMBRANE PROTEIN"/>
    <property type="match status" value="1"/>
</dbReference>
<keyword evidence="8" id="KW-1185">Reference proteome</keyword>
<dbReference type="InterPro" id="IPR051856">
    <property type="entry name" value="CSR-E3_Ligase_Protein"/>
</dbReference>
<dbReference type="Pfam" id="PF07782">
    <property type="entry name" value="DC_STAMP"/>
    <property type="match status" value="1"/>
</dbReference>
<dbReference type="AlphaFoldDB" id="A0A484B8Z6"/>
<dbReference type="KEGG" id="dnv:108650591"/>
<dbReference type="OMA" id="EHEVRFN"/>
<feature type="transmembrane region" description="Helical" evidence="5">
    <location>
        <begin position="376"/>
        <end position="393"/>
    </location>
</feature>
<dbReference type="Proteomes" id="UP000295192">
    <property type="component" value="Unassembled WGS sequence"/>
</dbReference>
<evidence type="ECO:0000313" key="7">
    <source>
        <dbReference type="EMBL" id="TDG45357.1"/>
    </source>
</evidence>
<dbReference type="STRING" id="7232.A0A484B8Z6"/>
<feature type="transmembrane region" description="Helical" evidence="5">
    <location>
        <begin position="40"/>
        <end position="59"/>
    </location>
</feature>
<protein>
    <recommendedName>
        <fullName evidence="6">Dendritic cell-specific transmembrane protein-like domain-containing protein</fullName>
    </recommendedName>
</protein>
<proteinExistence type="predicted"/>
<evidence type="ECO:0000313" key="8">
    <source>
        <dbReference type="Proteomes" id="UP000295192"/>
    </source>
</evidence>
<sequence length="712" mass="83614">MFLISDSIAKILAWAGKPVYCLLYGRDTLDSWWMRLTRHLCSFVVGIVLGYLLWILFAMNANFGLILERLMPARMVLWVVILWSGLSYMISRNVRVITLLMFVSLLGKAGQSYLRAVAFAFVIAGPIDNLVQNAQEVARVFSCTTLLTYNLTKTRFDLMAKPFTNTLQTMREDLNEIQGNFRELQSILEDLKYGVENTNIEDEKFGHKQLRRAAKNASEPTYNNSSTQMPKASAVQAKFLRNMRNRCKHQLRSGHRVCQEIFLQGYRKCTTNFPDWLVGVICWPYRVDVICKINMFGNPDKVCDASKVVPPKFGETYVKLLVAEHELYDNNSNIEITYQLQNITTSEQFLSAKETSEQFMQEFEHKKRIFQTVMRVVEKFMYLFVLIVIYSSIRYQYLYCTDLEFDNIYITDYFRHVDERRKREKKRSVLPLRSHEKAMFVYGLGRSEGRAIHIFNFLHLSLEMVTAGVFIVLDHLVVSLLQIIHQRSLITYRQEGEHEVRFRINGTGLMARLLRTTMRNFNIHERVSTSLSNEECLPVAHVLPRAFYIELLLIYLIILLLIYESTRLLGLRRTICSYFYYKHEKKRILYLFTTFLRSRLYNRELLLKRAEQNLASRHLQGKRNIFLLLRLKAPKYFGWLERYDCAKRRCLICSVVENDEFVICDRCTLPYCRPCCRELKFICIYCGNLMTATEDYDSAATRDANLSNRKEK</sequence>
<accession>A0A484B8Z6</accession>
<feature type="domain" description="Dendritic cell-specific transmembrane protein-like" evidence="6">
    <location>
        <begin position="405"/>
        <end position="592"/>
    </location>
</feature>
<dbReference type="GO" id="GO:0016020">
    <property type="term" value="C:membrane"/>
    <property type="evidence" value="ECO:0007669"/>
    <property type="project" value="UniProtKB-SubCell"/>
</dbReference>
<feature type="transmembrane region" description="Helical" evidence="5">
    <location>
        <begin position="71"/>
        <end position="91"/>
    </location>
</feature>
<keyword evidence="3 5" id="KW-1133">Transmembrane helix</keyword>
<feature type="transmembrane region" description="Helical" evidence="5">
    <location>
        <begin position="464"/>
        <end position="484"/>
    </location>
</feature>
<evidence type="ECO:0000256" key="2">
    <source>
        <dbReference type="ARBA" id="ARBA00022692"/>
    </source>
</evidence>